<keyword evidence="4" id="KW-1185">Reference proteome</keyword>
<reference evidence="3 4" key="1">
    <citation type="submission" date="2014-04" db="EMBL/GenBank/DDBJ databases">
        <authorList>
            <consortium name="DOE Joint Genome Institute"/>
            <person name="Kuo A."/>
            <person name="Girlanda M."/>
            <person name="Perotto S."/>
            <person name="Kohler A."/>
            <person name="Nagy L.G."/>
            <person name="Floudas D."/>
            <person name="Copeland A."/>
            <person name="Barry K.W."/>
            <person name="Cichocki N."/>
            <person name="Veneault-Fourrey C."/>
            <person name="LaButti K."/>
            <person name="Lindquist E.A."/>
            <person name="Lipzen A."/>
            <person name="Lundell T."/>
            <person name="Morin E."/>
            <person name="Murat C."/>
            <person name="Sun H."/>
            <person name="Tunlid A."/>
            <person name="Henrissat B."/>
            <person name="Grigoriev I.V."/>
            <person name="Hibbett D.S."/>
            <person name="Martin F."/>
            <person name="Nordberg H.P."/>
            <person name="Cantor M.N."/>
            <person name="Hua S.X."/>
        </authorList>
    </citation>
    <scope>NUCLEOTIDE SEQUENCE [LARGE SCALE GENOMIC DNA]</scope>
    <source>
        <strain evidence="3 4">MUT 4182</strain>
    </source>
</reference>
<evidence type="ECO:0000313" key="4">
    <source>
        <dbReference type="Proteomes" id="UP000054248"/>
    </source>
</evidence>
<dbReference type="AlphaFoldDB" id="A0A0C3L1X1"/>
<dbReference type="Proteomes" id="UP000054248">
    <property type="component" value="Unassembled WGS sequence"/>
</dbReference>
<evidence type="ECO:0000313" key="3">
    <source>
        <dbReference type="EMBL" id="KIO15727.1"/>
    </source>
</evidence>
<feature type="compositionally biased region" description="Polar residues" evidence="2">
    <location>
        <begin position="11"/>
        <end position="26"/>
    </location>
</feature>
<dbReference type="OrthoDB" id="3261093at2759"/>
<feature type="region of interest" description="Disordered" evidence="2">
    <location>
        <begin position="1"/>
        <end position="34"/>
    </location>
</feature>
<feature type="coiled-coil region" evidence="1">
    <location>
        <begin position="138"/>
        <end position="165"/>
    </location>
</feature>
<reference evidence="4" key="2">
    <citation type="submission" date="2015-01" db="EMBL/GenBank/DDBJ databases">
        <title>Evolutionary Origins and Diversification of the Mycorrhizal Mutualists.</title>
        <authorList>
            <consortium name="DOE Joint Genome Institute"/>
            <consortium name="Mycorrhizal Genomics Consortium"/>
            <person name="Kohler A."/>
            <person name="Kuo A."/>
            <person name="Nagy L.G."/>
            <person name="Floudas D."/>
            <person name="Copeland A."/>
            <person name="Barry K.W."/>
            <person name="Cichocki N."/>
            <person name="Veneault-Fourrey C."/>
            <person name="LaButti K."/>
            <person name="Lindquist E.A."/>
            <person name="Lipzen A."/>
            <person name="Lundell T."/>
            <person name="Morin E."/>
            <person name="Murat C."/>
            <person name="Riley R."/>
            <person name="Ohm R."/>
            <person name="Sun H."/>
            <person name="Tunlid A."/>
            <person name="Henrissat B."/>
            <person name="Grigoriev I.V."/>
            <person name="Hibbett D.S."/>
            <person name="Martin F."/>
        </authorList>
    </citation>
    <scope>NUCLEOTIDE SEQUENCE [LARGE SCALE GENOMIC DNA]</scope>
    <source>
        <strain evidence="4">MUT 4182</strain>
    </source>
</reference>
<protein>
    <submittedName>
        <fullName evidence="3">Uncharacterized protein</fullName>
    </submittedName>
</protein>
<gene>
    <name evidence="3" type="ORF">M407DRAFT_236226</name>
</gene>
<dbReference type="EMBL" id="KN823851">
    <property type="protein sequence ID" value="KIO15727.1"/>
    <property type="molecule type" value="Genomic_DNA"/>
</dbReference>
<evidence type="ECO:0000256" key="1">
    <source>
        <dbReference type="SAM" id="Coils"/>
    </source>
</evidence>
<sequence>MCDSPPDVPSSEASPQKEPSVSSTLGDTPPDRTDGHLIRAQELLHLISLVPSSFSSQEKVEAAIAVYEAATRLERAQESRETIIQRQLNLMTGDFQHMKEETACRLLSLDSKLDRILGAIEENSEKAEKKTQATDSEAQQTVAKIEELQAEVARIVQQIKDLAILINKMGSKADARMPPSQARSIPRSFPREEPWQTRTTQRRFSPSSVCPSEYSGEKYMEEEPSPESSREASPPTEDWEPRVPFSSGRYIQASARDAPARRSKTFRDDVQKEVVHELDSDYWEWEDAFPISKNRKRSGKSGKRAKKGFVPKSSEVNWKAGEVSRVWAVCD</sequence>
<name>A0A0C3L1X1_9AGAM</name>
<organism evidence="3 4">
    <name type="scientific">Tulasnella calospora MUT 4182</name>
    <dbReference type="NCBI Taxonomy" id="1051891"/>
    <lineage>
        <taxon>Eukaryota</taxon>
        <taxon>Fungi</taxon>
        <taxon>Dikarya</taxon>
        <taxon>Basidiomycota</taxon>
        <taxon>Agaricomycotina</taxon>
        <taxon>Agaricomycetes</taxon>
        <taxon>Cantharellales</taxon>
        <taxon>Tulasnellaceae</taxon>
        <taxon>Tulasnella</taxon>
    </lineage>
</organism>
<evidence type="ECO:0000256" key="2">
    <source>
        <dbReference type="SAM" id="MobiDB-lite"/>
    </source>
</evidence>
<accession>A0A0C3L1X1</accession>
<proteinExistence type="predicted"/>
<feature type="compositionally biased region" description="Polar residues" evidence="2">
    <location>
        <begin position="196"/>
        <end position="210"/>
    </location>
</feature>
<dbReference type="HOGENOM" id="CLU_839904_0_0_1"/>
<keyword evidence="1" id="KW-0175">Coiled coil</keyword>
<feature type="region of interest" description="Disordered" evidence="2">
    <location>
        <begin position="172"/>
        <end position="268"/>
    </location>
</feature>